<accession>A0A0E9WK83</accession>
<dbReference type="EMBL" id="GBXM01018582">
    <property type="protein sequence ID" value="JAH89995.1"/>
    <property type="molecule type" value="Transcribed_RNA"/>
</dbReference>
<dbReference type="AlphaFoldDB" id="A0A0E9WK83"/>
<sequence length="38" mass="4239">MAISPLFLLCYSSCNKHGFNIKSSSLLSKVTTVHLNKR</sequence>
<name>A0A0E9WK83_ANGAN</name>
<evidence type="ECO:0000313" key="1">
    <source>
        <dbReference type="EMBL" id="JAH89995.1"/>
    </source>
</evidence>
<organism evidence="1">
    <name type="scientific">Anguilla anguilla</name>
    <name type="common">European freshwater eel</name>
    <name type="synonym">Muraena anguilla</name>
    <dbReference type="NCBI Taxonomy" id="7936"/>
    <lineage>
        <taxon>Eukaryota</taxon>
        <taxon>Metazoa</taxon>
        <taxon>Chordata</taxon>
        <taxon>Craniata</taxon>
        <taxon>Vertebrata</taxon>
        <taxon>Euteleostomi</taxon>
        <taxon>Actinopterygii</taxon>
        <taxon>Neopterygii</taxon>
        <taxon>Teleostei</taxon>
        <taxon>Anguilliformes</taxon>
        <taxon>Anguillidae</taxon>
        <taxon>Anguilla</taxon>
    </lineage>
</organism>
<reference evidence="1" key="1">
    <citation type="submission" date="2014-11" db="EMBL/GenBank/DDBJ databases">
        <authorList>
            <person name="Amaro Gonzalez C."/>
        </authorList>
    </citation>
    <scope>NUCLEOTIDE SEQUENCE</scope>
</reference>
<reference evidence="1" key="2">
    <citation type="journal article" date="2015" name="Fish Shellfish Immunol.">
        <title>Early steps in the European eel (Anguilla anguilla)-Vibrio vulnificus interaction in the gills: Role of the RtxA13 toxin.</title>
        <authorList>
            <person name="Callol A."/>
            <person name="Pajuelo D."/>
            <person name="Ebbesson L."/>
            <person name="Teles M."/>
            <person name="MacKenzie S."/>
            <person name="Amaro C."/>
        </authorList>
    </citation>
    <scope>NUCLEOTIDE SEQUENCE</scope>
</reference>
<proteinExistence type="predicted"/>
<protein>
    <submittedName>
        <fullName evidence="1">Uncharacterized protein</fullName>
    </submittedName>
</protein>